<dbReference type="GO" id="GO:0020037">
    <property type="term" value="F:heme binding"/>
    <property type="evidence" value="ECO:0007669"/>
    <property type="project" value="TreeGrafter"/>
</dbReference>
<keyword evidence="4" id="KW-0408">Iron</keyword>
<organism evidence="7 8">
    <name type="scientific">Melghirimyces algeriensis</name>
    <dbReference type="NCBI Taxonomy" id="910412"/>
    <lineage>
        <taxon>Bacteria</taxon>
        <taxon>Bacillati</taxon>
        <taxon>Bacillota</taxon>
        <taxon>Bacilli</taxon>
        <taxon>Bacillales</taxon>
        <taxon>Thermoactinomycetaceae</taxon>
        <taxon>Melghirimyces</taxon>
    </lineage>
</organism>
<name>A0A521DND2_9BACL</name>
<dbReference type="SUPFAM" id="SSF47240">
    <property type="entry name" value="Ferritin-like"/>
    <property type="match status" value="1"/>
</dbReference>
<keyword evidence="3" id="KW-0479">Metal-binding</keyword>
<evidence type="ECO:0000256" key="3">
    <source>
        <dbReference type="ARBA" id="ARBA00022723"/>
    </source>
</evidence>
<keyword evidence="2" id="KW-0349">Heme</keyword>
<dbReference type="Gene3D" id="1.20.1260.10">
    <property type="match status" value="1"/>
</dbReference>
<dbReference type="InterPro" id="IPR009078">
    <property type="entry name" value="Ferritin-like_SF"/>
</dbReference>
<keyword evidence="1" id="KW-0409">Iron storage</keyword>
<dbReference type="GO" id="GO:0006879">
    <property type="term" value="P:intracellular iron ion homeostasis"/>
    <property type="evidence" value="ECO:0007669"/>
    <property type="project" value="UniProtKB-KW"/>
</dbReference>
<dbReference type="GO" id="GO:0004322">
    <property type="term" value="F:ferroxidase activity"/>
    <property type="evidence" value="ECO:0007669"/>
    <property type="project" value="TreeGrafter"/>
</dbReference>
<dbReference type="PANTHER" id="PTHR30295:SF0">
    <property type="entry name" value="BACTERIOFERRITIN"/>
    <property type="match status" value="1"/>
</dbReference>
<dbReference type="OrthoDB" id="9792238at2"/>
<dbReference type="InterPro" id="IPR008331">
    <property type="entry name" value="Ferritin_DPS_dom"/>
</dbReference>
<evidence type="ECO:0000313" key="7">
    <source>
        <dbReference type="EMBL" id="SMO73193.1"/>
    </source>
</evidence>
<dbReference type="Pfam" id="PF00210">
    <property type="entry name" value="Ferritin"/>
    <property type="match status" value="1"/>
</dbReference>
<accession>A0A521DND2</accession>
<dbReference type="PROSITE" id="PS50905">
    <property type="entry name" value="FERRITIN_LIKE"/>
    <property type="match status" value="1"/>
</dbReference>
<evidence type="ECO:0000256" key="4">
    <source>
        <dbReference type="ARBA" id="ARBA00023004"/>
    </source>
</evidence>
<evidence type="ECO:0000259" key="6">
    <source>
        <dbReference type="PROSITE" id="PS50905"/>
    </source>
</evidence>
<gene>
    <name evidence="7" type="ORF">SAMN06264849_106145</name>
</gene>
<dbReference type="InterPro" id="IPR002024">
    <property type="entry name" value="Bacterioferritin"/>
</dbReference>
<proteinExistence type="predicted"/>
<dbReference type="GO" id="GO:0008199">
    <property type="term" value="F:ferric iron binding"/>
    <property type="evidence" value="ECO:0007669"/>
    <property type="project" value="InterPro"/>
</dbReference>
<dbReference type="PANTHER" id="PTHR30295">
    <property type="entry name" value="BACTERIOFERRITIN"/>
    <property type="match status" value="1"/>
</dbReference>
<protein>
    <submittedName>
        <fullName evidence="7">Bacterioferritin</fullName>
    </submittedName>
</protein>
<dbReference type="AlphaFoldDB" id="A0A521DND2"/>
<reference evidence="7 8" key="1">
    <citation type="submission" date="2017-05" db="EMBL/GenBank/DDBJ databases">
        <authorList>
            <person name="Varghese N."/>
            <person name="Submissions S."/>
        </authorList>
    </citation>
    <scope>NUCLEOTIDE SEQUENCE [LARGE SCALE GENOMIC DNA]</scope>
    <source>
        <strain evidence="7 8">DSM 45474</strain>
    </source>
</reference>
<feature type="domain" description="Ferritin-like diiron" evidence="6">
    <location>
        <begin position="2"/>
        <end position="143"/>
    </location>
</feature>
<dbReference type="Proteomes" id="UP000315636">
    <property type="component" value="Unassembled WGS sequence"/>
</dbReference>
<evidence type="ECO:0000313" key="8">
    <source>
        <dbReference type="Proteomes" id="UP000315636"/>
    </source>
</evidence>
<dbReference type="PRINTS" id="PR00601">
    <property type="entry name" value="BACFERRITIN"/>
</dbReference>
<dbReference type="GO" id="GO:0006826">
    <property type="term" value="P:iron ion transport"/>
    <property type="evidence" value="ECO:0007669"/>
    <property type="project" value="InterPro"/>
</dbReference>
<keyword evidence="8" id="KW-1185">Reference proteome</keyword>
<feature type="coiled-coil region" evidence="5">
    <location>
        <begin position="77"/>
        <end position="140"/>
    </location>
</feature>
<sequence>MNSDIQALIEGLNEDLANEYAAIITYTYNAAMVSGLSRPILKEFFENEAQDEIKHASYLSEKIAALGGLPVVKPSEVKQATEVREMLENAIQDEEATIKRYMQRIKEAEKAQQYGLKIDLEDMVADESNHKEELQRLLNDPRL</sequence>
<dbReference type="InterPro" id="IPR009040">
    <property type="entry name" value="Ferritin-like_diiron"/>
</dbReference>
<dbReference type="GO" id="GO:0005829">
    <property type="term" value="C:cytosol"/>
    <property type="evidence" value="ECO:0007669"/>
    <property type="project" value="TreeGrafter"/>
</dbReference>
<evidence type="ECO:0000256" key="1">
    <source>
        <dbReference type="ARBA" id="ARBA00022434"/>
    </source>
</evidence>
<dbReference type="InterPro" id="IPR012347">
    <property type="entry name" value="Ferritin-like"/>
</dbReference>
<keyword evidence="5" id="KW-0175">Coiled coil</keyword>
<evidence type="ECO:0000256" key="5">
    <source>
        <dbReference type="SAM" id="Coils"/>
    </source>
</evidence>
<dbReference type="EMBL" id="FXTI01000006">
    <property type="protein sequence ID" value="SMO73193.1"/>
    <property type="molecule type" value="Genomic_DNA"/>
</dbReference>
<evidence type="ECO:0000256" key="2">
    <source>
        <dbReference type="ARBA" id="ARBA00022617"/>
    </source>
</evidence>